<feature type="region of interest" description="Disordered" evidence="1">
    <location>
        <begin position="1"/>
        <end position="26"/>
    </location>
</feature>
<gene>
    <name evidence="2" type="ORF">PIB30_088794</name>
</gene>
<proteinExistence type="predicted"/>
<comment type="caution">
    <text evidence="2">The sequence shown here is derived from an EMBL/GenBank/DDBJ whole genome shotgun (WGS) entry which is preliminary data.</text>
</comment>
<dbReference type="Proteomes" id="UP001341840">
    <property type="component" value="Unassembled WGS sequence"/>
</dbReference>
<evidence type="ECO:0000256" key="1">
    <source>
        <dbReference type="SAM" id="MobiDB-lite"/>
    </source>
</evidence>
<sequence>MVDYNSADNSNYDEESSCHSTEEDEDVPHTLFVGGPRLVLPASLPIPNLSEVQSFFQELDLDARHAEDSTMECVVAEYNLLQCFFRAKQPAANHQHDVASDILPKFLRRCSCRSMPHTISEPRRLDGNILVLPPLSMEVSHLTTPRPCPTSIYRISVENLSRSRLQDRHRCGDQGDRRHPVT</sequence>
<keyword evidence="3" id="KW-1185">Reference proteome</keyword>
<reference evidence="2 3" key="1">
    <citation type="journal article" date="2023" name="Plants (Basel)">
        <title>Bridging the Gap: Combining Genomics and Transcriptomics Approaches to Understand Stylosanthes scabra, an Orphan Legume from the Brazilian Caatinga.</title>
        <authorList>
            <person name="Ferreira-Neto J.R.C."/>
            <person name="da Silva M.D."/>
            <person name="Binneck E."/>
            <person name="de Melo N.F."/>
            <person name="da Silva R.H."/>
            <person name="de Melo A.L.T.M."/>
            <person name="Pandolfi V."/>
            <person name="Bustamante F.O."/>
            <person name="Brasileiro-Vidal A.C."/>
            <person name="Benko-Iseppon A.M."/>
        </authorList>
    </citation>
    <scope>NUCLEOTIDE SEQUENCE [LARGE SCALE GENOMIC DNA]</scope>
    <source>
        <tissue evidence="2">Leaves</tissue>
    </source>
</reference>
<organism evidence="2 3">
    <name type="scientific">Stylosanthes scabra</name>
    <dbReference type="NCBI Taxonomy" id="79078"/>
    <lineage>
        <taxon>Eukaryota</taxon>
        <taxon>Viridiplantae</taxon>
        <taxon>Streptophyta</taxon>
        <taxon>Embryophyta</taxon>
        <taxon>Tracheophyta</taxon>
        <taxon>Spermatophyta</taxon>
        <taxon>Magnoliopsida</taxon>
        <taxon>eudicotyledons</taxon>
        <taxon>Gunneridae</taxon>
        <taxon>Pentapetalae</taxon>
        <taxon>rosids</taxon>
        <taxon>fabids</taxon>
        <taxon>Fabales</taxon>
        <taxon>Fabaceae</taxon>
        <taxon>Papilionoideae</taxon>
        <taxon>50 kb inversion clade</taxon>
        <taxon>dalbergioids sensu lato</taxon>
        <taxon>Dalbergieae</taxon>
        <taxon>Pterocarpus clade</taxon>
        <taxon>Stylosanthes</taxon>
    </lineage>
</organism>
<accession>A0ABU6QUG2</accession>
<evidence type="ECO:0000313" key="2">
    <source>
        <dbReference type="EMBL" id="MED6115267.1"/>
    </source>
</evidence>
<dbReference type="EMBL" id="JASCZI010001628">
    <property type="protein sequence ID" value="MED6115267.1"/>
    <property type="molecule type" value="Genomic_DNA"/>
</dbReference>
<feature type="compositionally biased region" description="Polar residues" evidence="1">
    <location>
        <begin position="1"/>
        <end position="10"/>
    </location>
</feature>
<protein>
    <submittedName>
        <fullName evidence="2">Uncharacterized protein</fullName>
    </submittedName>
</protein>
<name>A0ABU6QUG2_9FABA</name>
<evidence type="ECO:0000313" key="3">
    <source>
        <dbReference type="Proteomes" id="UP001341840"/>
    </source>
</evidence>